<evidence type="ECO:0000313" key="13">
    <source>
        <dbReference type="Proteomes" id="UP001107558"/>
    </source>
</evidence>
<sequence length="612" mass="71590">MFVSDINDVKIYNLSAGKSLPDWLTDRKKKASVNKNVDLRKRIELIQDFDMPGVSTSIRMSPDNQYILVTGTYKPRVKFETFEVLSDDYSKLVFLQTDRFVEFHAGHGRHYRLRVPKVGRALSYHSPSCDLFVVGSSSEIYRLNLERGQFMQPFESEASSFNACDINPEHHLLITGSQEGFVEAWDPREKKRYSTLDVAMRIKNYRDFPSITSLKFKNALHMAVGTASGHILLYDIRSNEPLLIKDSLNRIPIKKIDFNPAHNVVYSLDNAMLKIWDENNGKQMAYIESQSNFNDFCTIPNTGMFFFAQEDVKMQTFYIPALGPAPKWCSFLDNLTEEIESETVQNIYDDYKFVTKQELITLGLDHLEGTNLLKGYMHGYFIDMRLYNKAKSAAQPFTFENYRKEKINKKIEESRPKRLEVKSDLPKVNRELAMKFMENEESNKKVKAPNLLKDDRFKIMFENPEYEVDKNYRRISERCKSDDEDDGSKWKEVKKEHKRIQKEKRYNRQNDERRRRETSPIKSSGIKMQDLESFKINELSRKVAKASLGARVAKETDMPQVKTISGLGNRQMSFSTEKKVSKTVIKRQEEMKKHREERKQVIRPTTFLKKRK</sequence>
<evidence type="ECO:0000256" key="2">
    <source>
        <dbReference type="ARBA" id="ARBA00005264"/>
    </source>
</evidence>
<organism evidence="12 13">
    <name type="scientific">Polypedilum vanderplanki</name>
    <name type="common">Sleeping chironomid midge</name>
    <dbReference type="NCBI Taxonomy" id="319348"/>
    <lineage>
        <taxon>Eukaryota</taxon>
        <taxon>Metazoa</taxon>
        <taxon>Ecdysozoa</taxon>
        <taxon>Arthropoda</taxon>
        <taxon>Hexapoda</taxon>
        <taxon>Insecta</taxon>
        <taxon>Pterygota</taxon>
        <taxon>Neoptera</taxon>
        <taxon>Endopterygota</taxon>
        <taxon>Diptera</taxon>
        <taxon>Nematocera</taxon>
        <taxon>Chironomoidea</taxon>
        <taxon>Chironomidae</taxon>
        <taxon>Chironominae</taxon>
        <taxon>Polypedilum</taxon>
        <taxon>Polypedilum</taxon>
    </lineage>
</organism>
<feature type="compositionally biased region" description="Basic and acidic residues" evidence="8">
    <location>
        <begin position="576"/>
        <end position="600"/>
    </location>
</feature>
<feature type="domain" description="NUC153" evidence="9">
    <location>
        <begin position="454"/>
        <end position="471"/>
    </location>
</feature>
<feature type="compositionally biased region" description="Basic and acidic residues" evidence="8">
    <location>
        <begin position="503"/>
        <end position="519"/>
    </location>
</feature>
<gene>
    <name evidence="12" type="ORF">PVAND_006422</name>
</gene>
<dbReference type="SMART" id="SM00320">
    <property type="entry name" value="WD40"/>
    <property type="match status" value="3"/>
</dbReference>
<evidence type="ECO:0000313" key="12">
    <source>
        <dbReference type="EMBL" id="KAG5676599.1"/>
    </source>
</evidence>
<dbReference type="InterPro" id="IPR001680">
    <property type="entry name" value="WD40_rpt"/>
</dbReference>
<dbReference type="Pfam" id="PF23098">
    <property type="entry name" value="Beta-prop_NOL10_N"/>
    <property type="match status" value="1"/>
</dbReference>
<evidence type="ECO:0000256" key="7">
    <source>
        <dbReference type="PROSITE-ProRule" id="PRU00221"/>
    </source>
</evidence>
<feature type="region of interest" description="Disordered" evidence="8">
    <location>
        <begin position="561"/>
        <end position="612"/>
    </location>
</feature>
<feature type="region of interest" description="Disordered" evidence="8">
    <location>
        <begin position="478"/>
        <end position="526"/>
    </location>
</feature>
<reference evidence="12" key="1">
    <citation type="submission" date="2021-03" db="EMBL/GenBank/DDBJ databases">
        <title>Chromosome level genome of the anhydrobiotic midge Polypedilum vanderplanki.</title>
        <authorList>
            <person name="Yoshida Y."/>
            <person name="Kikawada T."/>
            <person name="Gusev O."/>
        </authorList>
    </citation>
    <scope>NUCLEOTIDE SEQUENCE</scope>
    <source>
        <strain evidence="12">NIAS01</strain>
        <tissue evidence="12">Whole body or cell culture</tissue>
    </source>
</reference>
<keyword evidence="6" id="KW-0539">Nucleus</keyword>
<feature type="domain" description="Nucleolar protein 10-like second" evidence="10">
    <location>
        <begin position="347"/>
        <end position="394"/>
    </location>
</feature>
<dbReference type="SUPFAM" id="SSF50978">
    <property type="entry name" value="WD40 repeat-like"/>
    <property type="match status" value="1"/>
</dbReference>
<dbReference type="GO" id="GO:0032040">
    <property type="term" value="C:small-subunit processome"/>
    <property type="evidence" value="ECO:0007669"/>
    <property type="project" value="TreeGrafter"/>
</dbReference>
<dbReference type="InterPro" id="IPR040382">
    <property type="entry name" value="NOL10/Enp2"/>
</dbReference>
<dbReference type="Gene3D" id="2.130.10.10">
    <property type="entry name" value="YVTN repeat-like/Quinoprotein amine dehydrogenase"/>
    <property type="match status" value="1"/>
</dbReference>
<dbReference type="Pfam" id="PF23097">
    <property type="entry name" value="NOL10_2nd"/>
    <property type="match status" value="1"/>
</dbReference>
<feature type="compositionally biased region" description="Polar residues" evidence="8">
    <location>
        <begin position="562"/>
        <end position="575"/>
    </location>
</feature>
<accession>A0A9J6C3K5</accession>
<dbReference type="OrthoDB" id="273340at2759"/>
<evidence type="ECO:0000259" key="10">
    <source>
        <dbReference type="Pfam" id="PF23097"/>
    </source>
</evidence>
<dbReference type="InterPro" id="IPR036322">
    <property type="entry name" value="WD40_repeat_dom_sf"/>
</dbReference>
<evidence type="ECO:0000256" key="1">
    <source>
        <dbReference type="ARBA" id="ARBA00004604"/>
    </source>
</evidence>
<feature type="domain" description="Nucleolar protein 10-like N-terminal" evidence="11">
    <location>
        <begin position="1"/>
        <end position="342"/>
    </location>
</feature>
<evidence type="ECO:0000259" key="9">
    <source>
        <dbReference type="Pfam" id="PF08159"/>
    </source>
</evidence>
<dbReference type="InterPro" id="IPR056551">
    <property type="entry name" value="Beta-prop_NOL10_N"/>
</dbReference>
<dbReference type="Proteomes" id="UP001107558">
    <property type="component" value="Chromosome 2"/>
</dbReference>
<evidence type="ECO:0000256" key="5">
    <source>
        <dbReference type="ARBA" id="ARBA00022737"/>
    </source>
</evidence>
<dbReference type="GO" id="GO:0000462">
    <property type="term" value="P:maturation of SSU-rRNA from tricistronic rRNA transcript (SSU-rRNA, 5.8S rRNA, LSU-rRNA)"/>
    <property type="evidence" value="ECO:0007669"/>
    <property type="project" value="TreeGrafter"/>
</dbReference>
<dbReference type="AlphaFoldDB" id="A0A9J6C3K5"/>
<dbReference type="InterPro" id="IPR012580">
    <property type="entry name" value="NUC153"/>
</dbReference>
<comment type="subcellular location">
    <subcellularLocation>
        <location evidence="1">Nucleus</location>
        <location evidence="1">Nucleolus</location>
    </subcellularLocation>
</comment>
<feature type="repeat" description="WD" evidence="7">
    <location>
        <begin position="154"/>
        <end position="195"/>
    </location>
</feature>
<protein>
    <recommendedName>
        <fullName evidence="3">Nucleolar protein 10</fullName>
    </recommendedName>
</protein>
<comment type="similarity">
    <text evidence="2">Belongs to the WD repeat NOL10/ENP2 family.</text>
</comment>
<dbReference type="Pfam" id="PF08159">
    <property type="entry name" value="NUC153"/>
    <property type="match status" value="1"/>
</dbReference>
<dbReference type="InterPro" id="IPR015943">
    <property type="entry name" value="WD40/YVTN_repeat-like_dom_sf"/>
</dbReference>
<dbReference type="InterPro" id="IPR056550">
    <property type="entry name" value="NOL10_2nd"/>
</dbReference>
<keyword evidence="13" id="KW-1185">Reference proteome</keyword>
<keyword evidence="4 7" id="KW-0853">WD repeat</keyword>
<evidence type="ECO:0000256" key="6">
    <source>
        <dbReference type="ARBA" id="ARBA00023242"/>
    </source>
</evidence>
<evidence type="ECO:0000256" key="4">
    <source>
        <dbReference type="ARBA" id="ARBA00022574"/>
    </source>
</evidence>
<dbReference type="PANTHER" id="PTHR14927:SF0">
    <property type="entry name" value="NUCLEOLAR PROTEIN 10"/>
    <property type="match status" value="1"/>
</dbReference>
<dbReference type="EMBL" id="JADBJN010000002">
    <property type="protein sequence ID" value="KAG5676599.1"/>
    <property type="molecule type" value="Genomic_DNA"/>
</dbReference>
<proteinExistence type="inferred from homology"/>
<comment type="caution">
    <text evidence="12">The sequence shown here is derived from an EMBL/GenBank/DDBJ whole genome shotgun (WGS) entry which is preliminary data.</text>
</comment>
<dbReference type="GO" id="GO:0030686">
    <property type="term" value="C:90S preribosome"/>
    <property type="evidence" value="ECO:0007669"/>
    <property type="project" value="TreeGrafter"/>
</dbReference>
<dbReference type="PANTHER" id="PTHR14927">
    <property type="entry name" value="NUCLEOLAR PROTEIN 10"/>
    <property type="match status" value="1"/>
</dbReference>
<evidence type="ECO:0000256" key="3">
    <source>
        <dbReference type="ARBA" id="ARBA00015517"/>
    </source>
</evidence>
<keyword evidence="5" id="KW-0677">Repeat</keyword>
<evidence type="ECO:0000256" key="8">
    <source>
        <dbReference type="SAM" id="MobiDB-lite"/>
    </source>
</evidence>
<feature type="compositionally biased region" description="Basic and acidic residues" evidence="8">
    <location>
        <begin position="478"/>
        <end position="495"/>
    </location>
</feature>
<name>A0A9J6C3K5_POLVA</name>
<dbReference type="PROSITE" id="PS50082">
    <property type="entry name" value="WD_REPEATS_2"/>
    <property type="match status" value="1"/>
</dbReference>
<evidence type="ECO:0000259" key="11">
    <source>
        <dbReference type="Pfam" id="PF23098"/>
    </source>
</evidence>